<keyword evidence="8" id="KW-0812">Transmembrane</keyword>
<evidence type="ECO:0000256" key="2">
    <source>
        <dbReference type="ARBA" id="ARBA00001946"/>
    </source>
</evidence>
<keyword evidence="15" id="KW-1185">Reference proteome</keyword>
<evidence type="ECO:0000256" key="9">
    <source>
        <dbReference type="ARBA" id="ARBA00022723"/>
    </source>
</evidence>
<keyword evidence="10" id="KW-0460">Magnesium</keyword>
<dbReference type="PANTHER" id="PTHR13872">
    <property type="entry name" value="DOLICHYL-DIPHOSPHOOLIGOSACCHARIDE--PROTEIN GLYCOSYLTRANSFERASE SUBUNIT"/>
    <property type="match status" value="1"/>
</dbReference>
<evidence type="ECO:0000256" key="6">
    <source>
        <dbReference type="ARBA" id="ARBA00022676"/>
    </source>
</evidence>
<organism evidence="14 15">
    <name type="scientific">Colocasia esculenta</name>
    <name type="common">Wild taro</name>
    <name type="synonym">Arum esculentum</name>
    <dbReference type="NCBI Taxonomy" id="4460"/>
    <lineage>
        <taxon>Eukaryota</taxon>
        <taxon>Viridiplantae</taxon>
        <taxon>Streptophyta</taxon>
        <taxon>Embryophyta</taxon>
        <taxon>Tracheophyta</taxon>
        <taxon>Spermatophyta</taxon>
        <taxon>Magnoliopsida</taxon>
        <taxon>Liliopsida</taxon>
        <taxon>Araceae</taxon>
        <taxon>Aroideae</taxon>
        <taxon>Colocasieae</taxon>
        <taxon>Colocasia</taxon>
    </lineage>
</organism>
<accession>A0A843WE54</accession>
<dbReference type="AlphaFoldDB" id="A0A843WE54"/>
<keyword evidence="11" id="KW-1133">Transmembrane helix</keyword>
<dbReference type="InterPro" id="IPR003674">
    <property type="entry name" value="Oligo_trans_STT3"/>
</dbReference>
<dbReference type="EMBL" id="NMUH01003121">
    <property type="protein sequence ID" value="MQM03921.1"/>
    <property type="molecule type" value="Genomic_DNA"/>
</dbReference>
<keyword evidence="6" id="KW-0328">Glycosyltransferase</keyword>
<evidence type="ECO:0000256" key="5">
    <source>
        <dbReference type="ARBA" id="ARBA00010810"/>
    </source>
</evidence>
<dbReference type="GO" id="GO:0004576">
    <property type="term" value="F:oligosaccharyl transferase activity"/>
    <property type="evidence" value="ECO:0007669"/>
    <property type="project" value="InterPro"/>
</dbReference>
<keyword evidence="7" id="KW-0808">Transferase</keyword>
<dbReference type="OrthoDB" id="10261066at2759"/>
<dbReference type="PANTHER" id="PTHR13872:SF48">
    <property type="entry name" value="DOLICHYL-DIPHOSPHOOLIGOSACCHARIDE--PROTEIN GLYCOSYLTRANSFERASE SUBUNIT STT3A"/>
    <property type="match status" value="1"/>
</dbReference>
<evidence type="ECO:0000256" key="12">
    <source>
        <dbReference type="ARBA" id="ARBA00023136"/>
    </source>
</evidence>
<evidence type="ECO:0000256" key="11">
    <source>
        <dbReference type="ARBA" id="ARBA00022989"/>
    </source>
</evidence>
<evidence type="ECO:0000256" key="10">
    <source>
        <dbReference type="ARBA" id="ARBA00022842"/>
    </source>
</evidence>
<evidence type="ECO:0000256" key="13">
    <source>
        <dbReference type="ARBA" id="ARBA00023211"/>
    </source>
</evidence>
<evidence type="ECO:0000313" key="15">
    <source>
        <dbReference type="Proteomes" id="UP000652761"/>
    </source>
</evidence>
<evidence type="ECO:0000256" key="8">
    <source>
        <dbReference type="ARBA" id="ARBA00022692"/>
    </source>
</evidence>
<sequence>MKSLQQRDGQYRIDSHATPTMLNSLMYKLSYYRFVETDGKGFDRVRRTEIGKKHFKLTHFEEHFFNDILVVATGHAALQAEEAMAMMQLTSKPNFPVVHQQQQRQKLMCKGLQGQLSKCQGHWRVDLCRQRLKKRSWHLSL</sequence>
<evidence type="ECO:0000256" key="4">
    <source>
        <dbReference type="ARBA" id="ARBA00004922"/>
    </source>
</evidence>
<dbReference type="GO" id="GO:0012505">
    <property type="term" value="C:endomembrane system"/>
    <property type="evidence" value="ECO:0007669"/>
    <property type="project" value="UniProtKB-SubCell"/>
</dbReference>
<evidence type="ECO:0000256" key="7">
    <source>
        <dbReference type="ARBA" id="ARBA00022679"/>
    </source>
</evidence>
<protein>
    <submittedName>
        <fullName evidence="14">Uncharacterized protein</fullName>
    </submittedName>
</protein>
<dbReference type="GO" id="GO:0016020">
    <property type="term" value="C:membrane"/>
    <property type="evidence" value="ECO:0007669"/>
    <property type="project" value="InterPro"/>
</dbReference>
<dbReference type="Proteomes" id="UP000652761">
    <property type="component" value="Unassembled WGS sequence"/>
</dbReference>
<keyword evidence="9" id="KW-0479">Metal-binding</keyword>
<evidence type="ECO:0000256" key="1">
    <source>
        <dbReference type="ARBA" id="ARBA00001936"/>
    </source>
</evidence>
<comment type="cofactor">
    <cofactor evidence="2">
        <name>Mg(2+)</name>
        <dbReference type="ChEBI" id="CHEBI:18420"/>
    </cofactor>
</comment>
<proteinExistence type="inferred from homology"/>
<comment type="pathway">
    <text evidence="4">Protein modification; protein glycosylation.</text>
</comment>
<evidence type="ECO:0000313" key="14">
    <source>
        <dbReference type="EMBL" id="MQM03921.1"/>
    </source>
</evidence>
<keyword evidence="12" id="KW-0472">Membrane</keyword>
<comment type="similarity">
    <text evidence="5">Belongs to the STT3 family.</text>
</comment>
<keyword evidence="13" id="KW-0464">Manganese</keyword>
<comment type="caution">
    <text evidence="14">The sequence shown here is derived from an EMBL/GenBank/DDBJ whole genome shotgun (WGS) entry which is preliminary data.</text>
</comment>
<name>A0A843WE54_COLES</name>
<gene>
    <name evidence="14" type="ORF">Taro_036711</name>
</gene>
<dbReference type="UniPathway" id="UPA00378"/>
<comment type="subcellular location">
    <subcellularLocation>
        <location evidence="3">Endomembrane system</location>
        <topology evidence="3">Multi-pass membrane protein</topology>
    </subcellularLocation>
</comment>
<dbReference type="GO" id="GO:0046872">
    <property type="term" value="F:metal ion binding"/>
    <property type="evidence" value="ECO:0007669"/>
    <property type="project" value="UniProtKB-KW"/>
</dbReference>
<evidence type="ECO:0000256" key="3">
    <source>
        <dbReference type="ARBA" id="ARBA00004127"/>
    </source>
</evidence>
<comment type="cofactor">
    <cofactor evidence="1">
        <name>Mn(2+)</name>
        <dbReference type="ChEBI" id="CHEBI:29035"/>
    </cofactor>
</comment>
<reference evidence="14" key="1">
    <citation type="submission" date="2017-07" db="EMBL/GenBank/DDBJ databases">
        <title>Taro Niue Genome Assembly and Annotation.</title>
        <authorList>
            <person name="Atibalentja N."/>
            <person name="Keating K."/>
            <person name="Fields C.J."/>
        </authorList>
    </citation>
    <scope>NUCLEOTIDE SEQUENCE</scope>
    <source>
        <strain evidence="14">Niue_2</strain>
        <tissue evidence="14">Leaf</tissue>
    </source>
</reference>